<dbReference type="EMBL" id="JAHHGM010000004">
    <property type="protein sequence ID" value="MBT2988379.1"/>
    <property type="molecule type" value="Genomic_DNA"/>
</dbReference>
<comment type="caution">
    <text evidence="1">The sequence shown here is derived from an EMBL/GenBank/DDBJ whole genome shotgun (WGS) entry which is preliminary data.</text>
</comment>
<gene>
    <name evidence="1" type="ORF">KME65_05400</name>
</gene>
<accession>A0A944M704</accession>
<protein>
    <submittedName>
        <fullName evidence="1">Hydrogenase maturation protease</fullName>
    </submittedName>
</protein>
<dbReference type="NCBIfam" id="TIGR00072">
    <property type="entry name" value="hydrog_prot"/>
    <property type="match status" value="1"/>
</dbReference>
<dbReference type="PANTHER" id="PTHR30302">
    <property type="entry name" value="HYDROGENASE 1 MATURATION PROTEASE"/>
    <property type="match status" value="1"/>
</dbReference>
<dbReference type="GO" id="GO:0016485">
    <property type="term" value="P:protein processing"/>
    <property type="evidence" value="ECO:0007669"/>
    <property type="project" value="TreeGrafter"/>
</dbReference>
<dbReference type="SUPFAM" id="SSF53163">
    <property type="entry name" value="HybD-like"/>
    <property type="match status" value="1"/>
</dbReference>
<dbReference type="AlphaFoldDB" id="A0A944M704"/>
<keyword evidence="1" id="KW-0645">Protease</keyword>
<dbReference type="GO" id="GO:0004175">
    <property type="term" value="F:endopeptidase activity"/>
    <property type="evidence" value="ECO:0007669"/>
    <property type="project" value="TreeGrafter"/>
</dbReference>
<dbReference type="InterPro" id="IPR023430">
    <property type="entry name" value="Pept_HybD-like_dom_sf"/>
</dbReference>
<keyword evidence="1" id="KW-0378">Hydrolase</keyword>
<name>A0A944M704_9GAMM</name>
<dbReference type="Proteomes" id="UP000770889">
    <property type="component" value="Unassembled WGS sequence"/>
</dbReference>
<dbReference type="Pfam" id="PF01750">
    <property type="entry name" value="HycI"/>
    <property type="match status" value="1"/>
</dbReference>
<evidence type="ECO:0000313" key="2">
    <source>
        <dbReference type="Proteomes" id="UP000770889"/>
    </source>
</evidence>
<dbReference type="InterPro" id="IPR000671">
    <property type="entry name" value="Peptidase_A31"/>
</dbReference>
<dbReference type="PANTHER" id="PTHR30302:SF7">
    <property type="entry name" value="F420-NONREDUCING HYDROGENASE II"/>
    <property type="match status" value="1"/>
</dbReference>
<reference evidence="1 2" key="1">
    <citation type="submission" date="2021-05" db="EMBL/GenBank/DDBJ databases">
        <title>Genetic and Functional Diversity in Clade A Lucinid endosymbionts from the Bahamas.</title>
        <authorList>
            <person name="Giani N.M."/>
            <person name="Engel A.S."/>
            <person name="Campbell B.J."/>
        </authorList>
    </citation>
    <scope>NUCLEOTIDE SEQUENCE [LARGE SCALE GENOMIC DNA]</scope>
    <source>
        <strain evidence="1">LUC16012Gg_MoonRockCtena</strain>
    </source>
</reference>
<proteinExistence type="predicted"/>
<organism evidence="1 2">
    <name type="scientific">Candidatus Thiodiazotropha taylori</name>
    <dbReference type="NCBI Taxonomy" id="2792791"/>
    <lineage>
        <taxon>Bacteria</taxon>
        <taxon>Pseudomonadati</taxon>
        <taxon>Pseudomonadota</taxon>
        <taxon>Gammaproteobacteria</taxon>
        <taxon>Chromatiales</taxon>
        <taxon>Sedimenticolaceae</taxon>
        <taxon>Candidatus Thiodiazotropha</taxon>
    </lineage>
</organism>
<sequence>MIRILGVGSPFGADQLAWQAIDHLAGLELEGCELLKLDRPGSQIVSYFQGVDQVVIIDAVRAFERPGGVRVLDLESLEQQACLTSSHGFGVVEAIALAGQLDELPSRLSVVGIETGEDVSRLPAIDLPMLEDLIRRLLHA</sequence>
<dbReference type="Gene3D" id="3.40.50.1450">
    <property type="entry name" value="HybD-like"/>
    <property type="match status" value="1"/>
</dbReference>
<dbReference type="CDD" id="cd00518">
    <property type="entry name" value="H2MP"/>
    <property type="match status" value="1"/>
</dbReference>
<dbReference type="GO" id="GO:0008047">
    <property type="term" value="F:enzyme activator activity"/>
    <property type="evidence" value="ECO:0007669"/>
    <property type="project" value="InterPro"/>
</dbReference>
<evidence type="ECO:0000313" key="1">
    <source>
        <dbReference type="EMBL" id="MBT2988379.1"/>
    </source>
</evidence>